<feature type="compositionally biased region" description="Low complexity" evidence="1">
    <location>
        <begin position="138"/>
        <end position="150"/>
    </location>
</feature>
<dbReference type="GO" id="GO:0003676">
    <property type="term" value="F:nucleic acid binding"/>
    <property type="evidence" value="ECO:0007669"/>
    <property type="project" value="InterPro"/>
</dbReference>
<dbReference type="GO" id="GO:0004523">
    <property type="term" value="F:RNA-DNA hybrid ribonuclease activity"/>
    <property type="evidence" value="ECO:0007669"/>
    <property type="project" value="InterPro"/>
</dbReference>
<dbReference type="CDD" id="cd06222">
    <property type="entry name" value="RNase_H_like"/>
    <property type="match status" value="1"/>
</dbReference>
<sequence>MHSQSIYLSFSLRRIQPDRLTVAPSLSRSPPLRLLQKTKSWPPEISNNRDAPSTPETLRATTQPNHKRNPFEISNSTPLEAFFPRNSANDQSLQQAVDQFLRMDIPTTGFNSPVSSAPPLSHSTVTLMHTNPVSSESTPPFTKTTIPPPIMTTSVITHTDKGKGIAVPTSIHPPPPSTRPPGHVIYEPVSLTSPASSPGAKRSFTRQSTQAWSLWSNPDSLLYSLLKSRYFKHSDFLSAPKGYNSSFTWRSILWGHHLLKQGLVWRIFSGRTIPLSAPNWIPGISSHTILHPIDPHLSFQDTPALFVDAALDQDRGVTGIGCVLKIGPDEVIASTNSQKPGAPLPIFAEAQALSHGLSWCISLQQQPRIIFTDCLNLVSKVNGKWQDNSALSLIVNQIRQSFSNFLDASLVHLPREFNTTAHFLAREAIRLREDDLEDLGSSLLLFSFQ</sequence>
<proteinExistence type="predicted"/>
<feature type="region of interest" description="Disordered" evidence="1">
    <location>
        <begin position="34"/>
        <end position="74"/>
    </location>
</feature>
<organism evidence="3 4">
    <name type="scientific">Cannabis sativa</name>
    <name type="common">Hemp</name>
    <name type="synonym">Marijuana</name>
    <dbReference type="NCBI Taxonomy" id="3483"/>
    <lineage>
        <taxon>Eukaryota</taxon>
        <taxon>Viridiplantae</taxon>
        <taxon>Streptophyta</taxon>
        <taxon>Embryophyta</taxon>
        <taxon>Tracheophyta</taxon>
        <taxon>Spermatophyta</taxon>
        <taxon>Magnoliopsida</taxon>
        <taxon>eudicotyledons</taxon>
        <taxon>Gunneridae</taxon>
        <taxon>Pentapetalae</taxon>
        <taxon>rosids</taxon>
        <taxon>fabids</taxon>
        <taxon>Rosales</taxon>
        <taxon>Cannabaceae</taxon>
        <taxon>Cannabis</taxon>
    </lineage>
</organism>
<accession>A0A7J6G291</accession>
<dbReference type="InterPro" id="IPR052929">
    <property type="entry name" value="RNase_H-like_EbsB-rel"/>
</dbReference>
<evidence type="ECO:0000313" key="3">
    <source>
        <dbReference type="EMBL" id="KAF4377104.1"/>
    </source>
</evidence>
<feature type="compositionally biased region" description="Polar residues" evidence="1">
    <location>
        <begin position="45"/>
        <end position="64"/>
    </location>
</feature>
<feature type="region of interest" description="Disordered" evidence="1">
    <location>
        <begin position="131"/>
        <end position="150"/>
    </location>
</feature>
<dbReference type="SUPFAM" id="SSF53098">
    <property type="entry name" value="Ribonuclease H-like"/>
    <property type="match status" value="1"/>
</dbReference>
<dbReference type="InterPro" id="IPR036397">
    <property type="entry name" value="RNaseH_sf"/>
</dbReference>
<comment type="caution">
    <text evidence="3">The sequence shown here is derived from an EMBL/GenBank/DDBJ whole genome shotgun (WGS) entry which is preliminary data.</text>
</comment>
<dbReference type="Proteomes" id="UP000525078">
    <property type="component" value="Unassembled WGS sequence"/>
</dbReference>
<dbReference type="Pfam" id="PF13456">
    <property type="entry name" value="RVT_3"/>
    <property type="match status" value="1"/>
</dbReference>
<gene>
    <name evidence="3" type="ORF">F8388_017508</name>
</gene>
<name>A0A7J6G291_CANSA</name>
<evidence type="ECO:0000313" key="4">
    <source>
        <dbReference type="Proteomes" id="UP000525078"/>
    </source>
</evidence>
<feature type="domain" description="RNase H type-1" evidence="2">
    <location>
        <begin position="307"/>
        <end position="428"/>
    </location>
</feature>
<dbReference type="Gene3D" id="3.30.420.10">
    <property type="entry name" value="Ribonuclease H-like superfamily/Ribonuclease H"/>
    <property type="match status" value="1"/>
</dbReference>
<reference evidence="3 4" key="1">
    <citation type="journal article" date="2020" name="bioRxiv">
        <title>Sequence and annotation of 42 cannabis genomes reveals extensive copy number variation in cannabinoid synthesis and pathogen resistance genes.</title>
        <authorList>
            <person name="Mckernan K.J."/>
            <person name="Helbert Y."/>
            <person name="Kane L.T."/>
            <person name="Ebling H."/>
            <person name="Zhang L."/>
            <person name="Liu B."/>
            <person name="Eaton Z."/>
            <person name="Mclaughlin S."/>
            <person name="Kingan S."/>
            <person name="Baybayan P."/>
            <person name="Concepcion G."/>
            <person name="Jordan M."/>
            <person name="Riva A."/>
            <person name="Barbazuk W."/>
            <person name="Harkins T."/>
        </authorList>
    </citation>
    <scope>NUCLEOTIDE SEQUENCE [LARGE SCALE GENOMIC DNA]</scope>
    <source>
        <strain evidence="4">cv. Jamaican Lion 4</strain>
        <tissue evidence="3">Leaf</tissue>
    </source>
</reference>
<protein>
    <recommendedName>
        <fullName evidence="2">RNase H type-1 domain-containing protein</fullName>
    </recommendedName>
</protein>
<dbReference type="PANTHER" id="PTHR47074:SF11">
    <property type="entry name" value="REVERSE TRANSCRIPTASE-LIKE PROTEIN"/>
    <property type="match status" value="1"/>
</dbReference>
<dbReference type="AlphaFoldDB" id="A0A7J6G291"/>
<dbReference type="InterPro" id="IPR012337">
    <property type="entry name" value="RNaseH-like_sf"/>
</dbReference>
<evidence type="ECO:0000259" key="2">
    <source>
        <dbReference type="Pfam" id="PF13456"/>
    </source>
</evidence>
<dbReference type="InterPro" id="IPR044730">
    <property type="entry name" value="RNase_H-like_dom_plant"/>
</dbReference>
<dbReference type="EMBL" id="JAATIP010000082">
    <property type="protein sequence ID" value="KAF4377104.1"/>
    <property type="molecule type" value="Genomic_DNA"/>
</dbReference>
<evidence type="ECO:0000256" key="1">
    <source>
        <dbReference type="SAM" id="MobiDB-lite"/>
    </source>
</evidence>
<dbReference type="InterPro" id="IPR002156">
    <property type="entry name" value="RNaseH_domain"/>
</dbReference>
<dbReference type="PANTHER" id="PTHR47074">
    <property type="entry name" value="BNAC02G40300D PROTEIN"/>
    <property type="match status" value="1"/>
</dbReference>